<sequence length="360" mass="39835">MWPLFWDNNCLLFLLIFPLLVIGPDNKVAKWTKFDPADETQLQFPNDYSSEFEEDTQKKAEFGDAYDEKIARLPGFDLWKNGQKIGATELPIVTRQKPFWSTPLGTTRLGSWWQTTPKWQSVAPTSATSISKGSAVSTMPTTTSTASTAPSTPTSTAIFSPILIPQQQQKMHRPEQAKESANLSTFAASKSPTRATTTATSSSANEPQAWSRSWSIGPNGKLDLRVWESGRGDRVEQRVLSLEEQRRLLQSHGSERESLLTIIFPMTETPPETTKSSELPRNQSSGRENAGAVLHKDQTPNCNVLDAAKDGRPSRRNDKSCKLAFPGIPADDLCKCTYQATGRDEKGCAVGFIYTCARVN</sequence>
<organism evidence="3 4">
    <name type="scientific">Globodera rostochiensis</name>
    <name type="common">Golden nematode worm</name>
    <name type="synonym">Heterodera rostochiensis</name>
    <dbReference type="NCBI Taxonomy" id="31243"/>
    <lineage>
        <taxon>Eukaryota</taxon>
        <taxon>Metazoa</taxon>
        <taxon>Ecdysozoa</taxon>
        <taxon>Nematoda</taxon>
        <taxon>Chromadorea</taxon>
        <taxon>Rhabditida</taxon>
        <taxon>Tylenchina</taxon>
        <taxon>Tylenchomorpha</taxon>
        <taxon>Tylenchoidea</taxon>
        <taxon>Heteroderidae</taxon>
        <taxon>Heteroderinae</taxon>
        <taxon>Globodera</taxon>
    </lineage>
</organism>
<proteinExistence type="predicted"/>
<keyword evidence="2" id="KW-0732">Signal</keyword>
<feature type="chain" id="PRO_5036781477" evidence="2">
    <location>
        <begin position="24"/>
        <end position="360"/>
    </location>
</feature>
<evidence type="ECO:0000313" key="4">
    <source>
        <dbReference type="WBParaSite" id="Gr19_v10_g11377.t1"/>
    </source>
</evidence>
<feature type="signal peptide" evidence="2">
    <location>
        <begin position="1"/>
        <end position="23"/>
    </location>
</feature>
<dbReference type="Proteomes" id="UP000887572">
    <property type="component" value="Unplaced"/>
</dbReference>
<protein>
    <submittedName>
        <fullName evidence="4">Uncharacterized protein</fullName>
    </submittedName>
</protein>
<reference evidence="4" key="1">
    <citation type="submission" date="2022-11" db="UniProtKB">
        <authorList>
            <consortium name="WormBaseParasite"/>
        </authorList>
    </citation>
    <scope>IDENTIFICATION</scope>
</reference>
<evidence type="ECO:0000313" key="3">
    <source>
        <dbReference type="Proteomes" id="UP000887572"/>
    </source>
</evidence>
<feature type="compositionally biased region" description="Low complexity" evidence="1">
    <location>
        <begin position="134"/>
        <end position="154"/>
    </location>
</feature>
<accession>A0A914GU66</accession>
<dbReference type="WBParaSite" id="Gr19_v10_g11377.t1">
    <property type="protein sequence ID" value="Gr19_v10_g11377.t1"/>
    <property type="gene ID" value="Gr19_v10_g11377"/>
</dbReference>
<dbReference type="AlphaFoldDB" id="A0A914GU66"/>
<feature type="region of interest" description="Disordered" evidence="1">
    <location>
        <begin position="132"/>
        <end position="154"/>
    </location>
</feature>
<feature type="region of interest" description="Disordered" evidence="1">
    <location>
        <begin position="168"/>
        <end position="214"/>
    </location>
</feature>
<evidence type="ECO:0000256" key="2">
    <source>
        <dbReference type="SAM" id="SignalP"/>
    </source>
</evidence>
<name>A0A914GU66_GLORO</name>
<keyword evidence="3" id="KW-1185">Reference proteome</keyword>
<feature type="compositionally biased region" description="Low complexity" evidence="1">
    <location>
        <begin position="187"/>
        <end position="204"/>
    </location>
</feature>
<feature type="compositionally biased region" description="Polar residues" evidence="1">
    <location>
        <begin position="276"/>
        <end position="287"/>
    </location>
</feature>
<feature type="region of interest" description="Disordered" evidence="1">
    <location>
        <begin position="268"/>
        <end position="303"/>
    </location>
</feature>
<feature type="compositionally biased region" description="Polar residues" evidence="1">
    <location>
        <begin position="205"/>
        <end position="214"/>
    </location>
</feature>
<evidence type="ECO:0000256" key="1">
    <source>
        <dbReference type="SAM" id="MobiDB-lite"/>
    </source>
</evidence>